<keyword evidence="6 7" id="KW-0472">Membrane</keyword>
<dbReference type="Proteomes" id="UP000247612">
    <property type="component" value="Unassembled WGS sequence"/>
</dbReference>
<protein>
    <submittedName>
        <fullName evidence="9">ABC-type amino acid transport system permease subunit</fullName>
    </submittedName>
</protein>
<dbReference type="EMBL" id="QJKH01000005">
    <property type="protein sequence ID" value="PXX79613.1"/>
    <property type="molecule type" value="Genomic_DNA"/>
</dbReference>
<dbReference type="RefSeq" id="WP_022936984.1">
    <property type="nucleotide sequence ID" value="NZ_CABKRQ010000002.1"/>
</dbReference>
<feature type="transmembrane region" description="Helical" evidence="7">
    <location>
        <begin position="20"/>
        <end position="45"/>
    </location>
</feature>
<dbReference type="AlphaFoldDB" id="A0A318L240"/>
<accession>A0A318L240</accession>
<dbReference type="GO" id="GO:0005886">
    <property type="term" value="C:plasma membrane"/>
    <property type="evidence" value="ECO:0007669"/>
    <property type="project" value="UniProtKB-SubCell"/>
</dbReference>
<organism evidence="9 10">
    <name type="scientific">Dielma fastidiosa</name>
    <dbReference type="NCBI Taxonomy" id="1034346"/>
    <lineage>
        <taxon>Bacteria</taxon>
        <taxon>Bacillati</taxon>
        <taxon>Bacillota</taxon>
        <taxon>Erysipelotrichia</taxon>
        <taxon>Erysipelotrichales</taxon>
        <taxon>Erysipelotrichaceae</taxon>
        <taxon>Dielma</taxon>
    </lineage>
</organism>
<proteinExistence type="inferred from homology"/>
<comment type="similarity">
    <text evidence="2">Belongs to the binding-protein-dependent transport system permease family. HisMQ subfamily.</text>
</comment>
<evidence type="ECO:0000256" key="1">
    <source>
        <dbReference type="ARBA" id="ARBA00004141"/>
    </source>
</evidence>
<evidence type="ECO:0000256" key="7">
    <source>
        <dbReference type="RuleBase" id="RU363032"/>
    </source>
</evidence>
<evidence type="ECO:0000256" key="6">
    <source>
        <dbReference type="ARBA" id="ARBA00023136"/>
    </source>
</evidence>
<sequence>MQLKIHDAATLRAYPQHAWFLGWLFALLDAWLLLISKGSFTLSIYNRIPMILWYLLLAAAFAYIPFSAYAHKKKALQKWLHRYFIFTLVFFGIVLLDCGIARFIQLFIQSIHAESNPEGFVPSMIYMAYQSRATYLRGISGTLQVSLIGTLCGFLLAILLSFLRIQVPDRRDADSIQILKLIGQSFAKTYTTIIRGTPMMVQVLIINAIGFTLARMAMPNAPISEVNKIWSFFLASAITVSLNSAAYLTEVLRGGVESLDKGQKEAARSLGMTQWQAMMKVLFPQAVKNSIPAIGNEFIINIKDTSVLTTIGFFELMFANSTISGTYYKGLEVYLVTALIYLLLTYSITRLLNYAARRLDMPASRGIPSSN</sequence>
<evidence type="ECO:0000256" key="3">
    <source>
        <dbReference type="ARBA" id="ARBA00022692"/>
    </source>
</evidence>
<dbReference type="STRING" id="1034346.GCA_000313565_00678"/>
<name>A0A318L240_9FIRM</name>
<feature type="transmembrane region" description="Helical" evidence="7">
    <location>
        <begin position="143"/>
        <end position="163"/>
    </location>
</feature>
<dbReference type="PROSITE" id="PS50928">
    <property type="entry name" value="ABC_TM1"/>
    <property type="match status" value="1"/>
</dbReference>
<dbReference type="Gene3D" id="1.10.3720.10">
    <property type="entry name" value="MetI-like"/>
    <property type="match status" value="1"/>
</dbReference>
<evidence type="ECO:0000313" key="10">
    <source>
        <dbReference type="Proteomes" id="UP000247612"/>
    </source>
</evidence>
<keyword evidence="3 7" id="KW-0812">Transmembrane</keyword>
<gene>
    <name evidence="9" type="ORF">DES51_10585</name>
</gene>
<dbReference type="SUPFAM" id="SSF161098">
    <property type="entry name" value="MetI-like"/>
    <property type="match status" value="1"/>
</dbReference>
<feature type="transmembrane region" description="Helical" evidence="7">
    <location>
        <begin position="199"/>
        <end position="217"/>
    </location>
</feature>
<dbReference type="Pfam" id="PF00528">
    <property type="entry name" value="BPD_transp_1"/>
    <property type="match status" value="1"/>
</dbReference>
<evidence type="ECO:0000259" key="8">
    <source>
        <dbReference type="PROSITE" id="PS50928"/>
    </source>
</evidence>
<evidence type="ECO:0000256" key="4">
    <source>
        <dbReference type="ARBA" id="ARBA00022970"/>
    </source>
</evidence>
<feature type="domain" description="ABC transmembrane type-1" evidence="8">
    <location>
        <begin position="139"/>
        <end position="352"/>
    </location>
</feature>
<feature type="transmembrane region" description="Helical" evidence="7">
    <location>
        <begin position="51"/>
        <end position="71"/>
    </location>
</feature>
<feature type="transmembrane region" description="Helical" evidence="7">
    <location>
        <begin position="83"/>
        <end position="108"/>
    </location>
</feature>
<dbReference type="PANTHER" id="PTHR30614">
    <property type="entry name" value="MEMBRANE COMPONENT OF AMINO ACID ABC TRANSPORTER"/>
    <property type="match status" value="1"/>
</dbReference>
<keyword evidence="7" id="KW-0813">Transport</keyword>
<feature type="transmembrane region" description="Helical" evidence="7">
    <location>
        <begin position="307"/>
        <end position="327"/>
    </location>
</feature>
<dbReference type="InterPro" id="IPR035906">
    <property type="entry name" value="MetI-like_sf"/>
</dbReference>
<feature type="transmembrane region" description="Helical" evidence="7">
    <location>
        <begin position="333"/>
        <end position="352"/>
    </location>
</feature>
<dbReference type="PANTHER" id="PTHR30614:SF20">
    <property type="entry name" value="GLUTAMINE TRANSPORT SYSTEM PERMEASE PROTEIN GLNP"/>
    <property type="match status" value="1"/>
</dbReference>
<evidence type="ECO:0000313" key="9">
    <source>
        <dbReference type="EMBL" id="PXX79613.1"/>
    </source>
</evidence>
<keyword evidence="5 7" id="KW-1133">Transmembrane helix</keyword>
<comment type="subcellular location">
    <subcellularLocation>
        <location evidence="7">Cell membrane</location>
        <topology evidence="7">Multi-pass membrane protein</topology>
    </subcellularLocation>
    <subcellularLocation>
        <location evidence="1">Membrane</location>
        <topology evidence="1">Multi-pass membrane protein</topology>
    </subcellularLocation>
</comment>
<keyword evidence="4" id="KW-0029">Amino-acid transport</keyword>
<evidence type="ECO:0000256" key="5">
    <source>
        <dbReference type="ARBA" id="ARBA00022989"/>
    </source>
</evidence>
<reference evidence="9 10" key="1">
    <citation type="submission" date="2018-05" db="EMBL/GenBank/DDBJ databases">
        <title>Genomic Encyclopedia of Type Strains, Phase IV (KMG-IV): sequencing the most valuable type-strain genomes for metagenomic binning, comparative biology and taxonomic classification.</title>
        <authorList>
            <person name="Goeker M."/>
        </authorList>
    </citation>
    <scope>NUCLEOTIDE SEQUENCE [LARGE SCALE GENOMIC DNA]</scope>
    <source>
        <strain evidence="9 10">JC118</strain>
    </source>
</reference>
<comment type="caution">
    <text evidence="9">The sequence shown here is derived from an EMBL/GenBank/DDBJ whole genome shotgun (WGS) entry which is preliminary data.</text>
</comment>
<dbReference type="CDD" id="cd06261">
    <property type="entry name" value="TM_PBP2"/>
    <property type="match status" value="1"/>
</dbReference>
<dbReference type="GO" id="GO:0006865">
    <property type="term" value="P:amino acid transport"/>
    <property type="evidence" value="ECO:0007669"/>
    <property type="project" value="UniProtKB-KW"/>
</dbReference>
<feature type="transmembrane region" description="Helical" evidence="7">
    <location>
        <begin position="229"/>
        <end position="248"/>
    </location>
</feature>
<dbReference type="InterPro" id="IPR000515">
    <property type="entry name" value="MetI-like"/>
</dbReference>
<keyword evidence="10" id="KW-1185">Reference proteome</keyword>
<dbReference type="InterPro" id="IPR043429">
    <property type="entry name" value="ArtM/GltK/GlnP/TcyL/YhdX-like"/>
</dbReference>
<dbReference type="GO" id="GO:0055085">
    <property type="term" value="P:transmembrane transport"/>
    <property type="evidence" value="ECO:0007669"/>
    <property type="project" value="InterPro"/>
</dbReference>
<dbReference type="OrthoDB" id="9787841at2"/>
<evidence type="ECO:0000256" key="2">
    <source>
        <dbReference type="ARBA" id="ARBA00010072"/>
    </source>
</evidence>